<keyword evidence="2" id="KW-1185">Reference proteome</keyword>
<evidence type="ECO:0000313" key="2">
    <source>
        <dbReference type="Proteomes" id="UP000798662"/>
    </source>
</evidence>
<dbReference type="Proteomes" id="UP000798662">
    <property type="component" value="Chromosome 1"/>
</dbReference>
<comment type="caution">
    <text evidence="1">The sequence shown here is derived from an EMBL/GenBank/DDBJ whole genome shotgun (WGS) entry which is preliminary data.</text>
</comment>
<sequence length="327" mass="31627">MNDCWVRDTGPVYLNGGRGGVHFRFNAWGGADGGGCYPDYRADAEVGATLLAAAGLPRTAGALTLEGGALSADGDGTALTTASCVLAPNRRAGGPAAPPTTAAAVEATLRAAAGVRSVVWLPAGLAADADTDGHVDNVAVFARPGHVLLHWPATAAAAPADAVAAVAAAAAALADPTVDVAAAAAATAALAAATDAVTAAAAAEVLAAATDAAGRTLTIHRLPAPAPMVRTTAEAAGVAAGAPGVVCRRAGERLAASYINCVRVAGGVVAPSFGEGPAVEAAVAAVYRAACGWRPGEGAVTFVPAREILLGGGGLHCITTALPAWGG</sequence>
<dbReference type="EMBL" id="CM020618">
    <property type="protein sequence ID" value="KAK1857746.1"/>
    <property type="molecule type" value="Genomic_DNA"/>
</dbReference>
<proteinExistence type="predicted"/>
<name>A0ACC3BIJ1_PYRYE</name>
<evidence type="ECO:0000313" key="1">
    <source>
        <dbReference type="EMBL" id="KAK1857746.1"/>
    </source>
</evidence>
<gene>
    <name evidence="1" type="ORF">I4F81_000361</name>
</gene>
<protein>
    <submittedName>
        <fullName evidence="1">Uncharacterized protein</fullName>
    </submittedName>
</protein>
<accession>A0ACC3BIJ1</accession>
<organism evidence="1 2">
    <name type="scientific">Pyropia yezoensis</name>
    <name type="common">Susabi-nori</name>
    <name type="synonym">Porphyra yezoensis</name>
    <dbReference type="NCBI Taxonomy" id="2788"/>
    <lineage>
        <taxon>Eukaryota</taxon>
        <taxon>Rhodophyta</taxon>
        <taxon>Bangiophyceae</taxon>
        <taxon>Bangiales</taxon>
        <taxon>Bangiaceae</taxon>
        <taxon>Pyropia</taxon>
    </lineage>
</organism>
<reference evidence="1" key="1">
    <citation type="submission" date="2019-11" db="EMBL/GenBank/DDBJ databases">
        <title>Nori genome reveals adaptations in red seaweeds to the harsh intertidal environment.</title>
        <authorList>
            <person name="Wang D."/>
            <person name="Mao Y."/>
        </authorList>
    </citation>
    <scope>NUCLEOTIDE SEQUENCE</scope>
    <source>
        <tissue evidence="1">Gametophyte</tissue>
    </source>
</reference>